<dbReference type="RefSeq" id="XP_016759269.1">
    <property type="nucleotide sequence ID" value="XM_016900773.1"/>
</dbReference>
<evidence type="ECO:0000256" key="2">
    <source>
        <dbReference type="SAM" id="Phobius"/>
    </source>
</evidence>
<dbReference type="OMA" id="CVAGCEY"/>
<keyword evidence="2" id="KW-0472">Membrane</keyword>
<evidence type="ECO:0008006" key="5">
    <source>
        <dbReference type="Google" id="ProtNLM"/>
    </source>
</evidence>
<feature type="compositionally biased region" description="Polar residues" evidence="1">
    <location>
        <begin position="193"/>
        <end position="203"/>
    </location>
</feature>
<dbReference type="EMBL" id="KB456266">
    <property type="protein sequence ID" value="EMF11148.1"/>
    <property type="molecule type" value="Genomic_DNA"/>
</dbReference>
<feature type="compositionally biased region" description="Low complexity" evidence="1">
    <location>
        <begin position="214"/>
        <end position="225"/>
    </location>
</feature>
<dbReference type="AlphaFoldDB" id="M3D102"/>
<proteinExistence type="predicted"/>
<organism evidence="3 4">
    <name type="scientific">Sphaerulina musiva (strain SO2202)</name>
    <name type="common">Poplar stem canker fungus</name>
    <name type="synonym">Septoria musiva</name>
    <dbReference type="NCBI Taxonomy" id="692275"/>
    <lineage>
        <taxon>Eukaryota</taxon>
        <taxon>Fungi</taxon>
        <taxon>Dikarya</taxon>
        <taxon>Ascomycota</taxon>
        <taxon>Pezizomycotina</taxon>
        <taxon>Dothideomycetes</taxon>
        <taxon>Dothideomycetidae</taxon>
        <taxon>Mycosphaerellales</taxon>
        <taxon>Mycosphaerellaceae</taxon>
        <taxon>Sphaerulina</taxon>
    </lineage>
</organism>
<feature type="compositionally biased region" description="Polar residues" evidence="1">
    <location>
        <begin position="28"/>
        <end position="41"/>
    </location>
</feature>
<evidence type="ECO:0000313" key="4">
    <source>
        <dbReference type="Proteomes" id="UP000016931"/>
    </source>
</evidence>
<dbReference type="GeneID" id="27897910"/>
<evidence type="ECO:0000313" key="3">
    <source>
        <dbReference type="EMBL" id="EMF11148.1"/>
    </source>
</evidence>
<name>M3D102_SPHMS</name>
<dbReference type="HOGENOM" id="CLU_568785_0_0_1"/>
<feature type="region of interest" description="Disordered" evidence="1">
    <location>
        <begin position="439"/>
        <end position="480"/>
    </location>
</feature>
<keyword evidence="4" id="KW-1185">Reference proteome</keyword>
<feature type="compositionally biased region" description="Pro residues" evidence="1">
    <location>
        <begin position="11"/>
        <end position="27"/>
    </location>
</feature>
<gene>
    <name evidence="3" type="ORF">SEPMUDRAFT_109255</name>
</gene>
<dbReference type="OrthoDB" id="10661472at2759"/>
<evidence type="ECO:0000256" key="1">
    <source>
        <dbReference type="SAM" id="MobiDB-lite"/>
    </source>
</evidence>
<dbReference type="SUPFAM" id="SSF101447">
    <property type="entry name" value="Formin homology 2 domain (FH2 domain)"/>
    <property type="match status" value="1"/>
</dbReference>
<reference evidence="3 4" key="1">
    <citation type="journal article" date="2012" name="PLoS Pathog.">
        <title>Diverse lifestyles and strategies of plant pathogenesis encoded in the genomes of eighteen Dothideomycetes fungi.</title>
        <authorList>
            <person name="Ohm R.A."/>
            <person name="Feau N."/>
            <person name="Henrissat B."/>
            <person name="Schoch C.L."/>
            <person name="Horwitz B.A."/>
            <person name="Barry K.W."/>
            <person name="Condon B.J."/>
            <person name="Copeland A.C."/>
            <person name="Dhillon B."/>
            <person name="Glaser F."/>
            <person name="Hesse C.N."/>
            <person name="Kosti I."/>
            <person name="LaButti K."/>
            <person name="Lindquist E.A."/>
            <person name="Lucas S."/>
            <person name="Salamov A.A."/>
            <person name="Bradshaw R.E."/>
            <person name="Ciuffetti L."/>
            <person name="Hamelin R.C."/>
            <person name="Kema G.H.J."/>
            <person name="Lawrence C."/>
            <person name="Scott J.A."/>
            <person name="Spatafora J.W."/>
            <person name="Turgeon B.G."/>
            <person name="de Wit P.J.G.M."/>
            <person name="Zhong S."/>
            <person name="Goodwin S.B."/>
            <person name="Grigoriev I.V."/>
        </authorList>
    </citation>
    <scope>NUCLEOTIDE SEQUENCE [LARGE SCALE GENOMIC DNA]</scope>
    <source>
        <strain evidence="3 4">SO2202</strain>
    </source>
</reference>
<feature type="region of interest" description="Disordered" evidence="1">
    <location>
        <begin position="92"/>
        <end position="138"/>
    </location>
</feature>
<feature type="transmembrane region" description="Helical" evidence="2">
    <location>
        <begin position="313"/>
        <end position="336"/>
    </location>
</feature>
<feature type="compositionally biased region" description="Basic and acidic residues" evidence="1">
    <location>
        <begin position="92"/>
        <end position="103"/>
    </location>
</feature>
<keyword evidence="2" id="KW-1133">Transmembrane helix</keyword>
<feature type="region of interest" description="Disordered" evidence="1">
    <location>
        <begin position="1"/>
        <end position="41"/>
    </location>
</feature>
<sequence length="480" mass="51092">MSAQTKDFASAPPPHPPPPPPPPPPPTTTNNQHAQRTHTTSVRSALLTTLPYLTLPYRTLAIFTGEGSTRNWEDRLHERVDDEMMDRDEHEYEHEHDGYDEKLVGGGGQSPGSSAQVYYTGSERCKRRSSAGSSGAEDEGIAIGIGIGITRDCEDKQELRRRRNVDVSPGEILRKRQFGPPSRSSDTITATMAASGTSKTTLPASGDSSEDADTSSSTTSVTDGSEASESETTGTAFVTQPALETASSIVTDVTEPYTSSFATSISTFFDLNTTAEATASTSQSTSTSSAEPSLASLSNKGSSNGGLSNSSKAGLGAGLGIGLALLFAGIVFFCLARRRKRKKMLMTAKYPAPDAQSHLSMIEQSQPVQLKAEEQSAESQPLQAQMDYHEQQDIRHSQAYYEIPPLGGHAFQAVEEQSPVTPIATEIRGGIPLVIAIPGSQRPSGVSRDHSPIRSHSPVSPISLVSAVSPLHSREPSPKT</sequence>
<feature type="region of interest" description="Disordered" evidence="1">
    <location>
        <begin position="193"/>
        <end position="239"/>
    </location>
</feature>
<dbReference type="STRING" id="692275.M3D102"/>
<accession>M3D102</accession>
<keyword evidence="2" id="KW-0812">Transmembrane</keyword>
<dbReference type="eggNOG" id="ENOG502RI2N">
    <property type="taxonomic scope" value="Eukaryota"/>
</dbReference>
<protein>
    <recommendedName>
        <fullName evidence="5">Mid2 domain-containing protein</fullName>
    </recommendedName>
</protein>
<dbReference type="Proteomes" id="UP000016931">
    <property type="component" value="Unassembled WGS sequence"/>
</dbReference>
<feature type="region of interest" description="Disordered" evidence="1">
    <location>
        <begin position="279"/>
        <end position="308"/>
    </location>
</feature>